<feature type="binding site" evidence="3">
    <location>
        <position position="27"/>
    </location>
    <ligand>
        <name>a divalent metal cation</name>
        <dbReference type="ChEBI" id="CHEBI:60240"/>
        <label>1</label>
    </ligand>
</feature>
<dbReference type="Proteomes" id="UP000271678">
    <property type="component" value="Unassembled WGS sequence"/>
</dbReference>
<comment type="caution">
    <text evidence="4">Lacks conserved residue(s) required for the propagation of feature annotation.</text>
</comment>
<dbReference type="PANTHER" id="PTHR10819">
    <property type="entry name" value="PHOSPHOTRIESTERASE-RELATED"/>
    <property type="match status" value="1"/>
</dbReference>
<gene>
    <name evidence="5" type="ORF">EFY87_04500</name>
</gene>
<keyword evidence="2" id="KW-0378">Hydrolase</keyword>
<organism evidence="5 6">
    <name type="scientific">Flexivirga caeni</name>
    <dbReference type="NCBI Taxonomy" id="2294115"/>
    <lineage>
        <taxon>Bacteria</taxon>
        <taxon>Bacillati</taxon>
        <taxon>Actinomycetota</taxon>
        <taxon>Actinomycetes</taxon>
        <taxon>Micrococcales</taxon>
        <taxon>Dermacoccaceae</taxon>
        <taxon>Flexivirga</taxon>
    </lineage>
</organism>
<feature type="binding site" evidence="3">
    <location>
        <position position="172"/>
    </location>
    <ligand>
        <name>a divalent metal cation</name>
        <dbReference type="ChEBI" id="CHEBI:60240"/>
        <label>2</label>
    </ligand>
</feature>
<dbReference type="InterPro" id="IPR032466">
    <property type="entry name" value="Metal_Hydrolase"/>
</dbReference>
<proteinExistence type="inferred from homology"/>
<feature type="binding site" evidence="3">
    <location>
        <position position="233"/>
    </location>
    <ligand>
        <name>a divalent metal cation</name>
        <dbReference type="ChEBI" id="CHEBI:60240"/>
        <label>2</label>
    </ligand>
</feature>
<dbReference type="PANTHER" id="PTHR10819:SF3">
    <property type="entry name" value="PHOSPHOTRIESTERASE-RELATED PROTEIN"/>
    <property type="match status" value="1"/>
</dbReference>
<dbReference type="InterPro" id="IPR017947">
    <property type="entry name" value="AryldialkylPase_Zn-BS"/>
</dbReference>
<feature type="binding site" evidence="3">
    <location>
        <position position="204"/>
    </location>
    <ligand>
        <name>a divalent metal cation</name>
        <dbReference type="ChEBI" id="CHEBI:60240"/>
        <label>2</label>
    </ligand>
</feature>
<comment type="caution">
    <text evidence="5">The sequence shown here is derived from an EMBL/GenBank/DDBJ whole genome shotgun (WGS) entry which is preliminary data.</text>
</comment>
<evidence type="ECO:0000256" key="3">
    <source>
        <dbReference type="PIRSR" id="PIRSR601559-52"/>
    </source>
</evidence>
<dbReference type="GO" id="GO:0016788">
    <property type="term" value="F:hydrolase activity, acting on ester bonds"/>
    <property type="evidence" value="ECO:0007669"/>
    <property type="project" value="InterPro"/>
</dbReference>
<feature type="binding site" evidence="3">
    <location>
        <position position="29"/>
    </location>
    <ligand>
        <name>a divalent metal cation</name>
        <dbReference type="ChEBI" id="CHEBI:60240"/>
        <label>1</label>
    </ligand>
</feature>
<protein>
    <submittedName>
        <fullName evidence="5">Phosphotriesterase</fullName>
    </submittedName>
</protein>
<feature type="binding site" evidence="3">
    <location>
        <position position="172"/>
    </location>
    <ligand>
        <name>a divalent metal cation</name>
        <dbReference type="ChEBI" id="CHEBI:60240"/>
        <label>1</label>
    </ligand>
</feature>
<dbReference type="Pfam" id="PF02126">
    <property type="entry name" value="PTE"/>
    <property type="match status" value="1"/>
</dbReference>
<evidence type="ECO:0000256" key="4">
    <source>
        <dbReference type="PROSITE-ProRule" id="PRU00679"/>
    </source>
</evidence>
<comment type="similarity">
    <text evidence="4">Belongs to the metallo-dependent hydrolases superfamily. Phosphotriesterase family.</text>
</comment>
<keyword evidence="6" id="KW-1185">Reference proteome</keyword>
<feature type="binding site" evidence="3">
    <location>
        <position position="298"/>
    </location>
    <ligand>
        <name>a divalent metal cation</name>
        <dbReference type="ChEBI" id="CHEBI:60240"/>
        <label>1</label>
    </ligand>
</feature>
<evidence type="ECO:0000256" key="2">
    <source>
        <dbReference type="ARBA" id="ARBA00022801"/>
    </source>
</evidence>
<dbReference type="RefSeq" id="WP_123270278.1">
    <property type="nucleotide sequence ID" value="NZ_RJJQ01000003.1"/>
</dbReference>
<reference evidence="5 6" key="1">
    <citation type="submission" date="2018-11" db="EMBL/GenBank/DDBJ databases">
        <title>Draft genome of Simplicispira Flexivirga sp. BO-16.</title>
        <authorList>
            <person name="Im W.T."/>
        </authorList>
    </citation>
    <scope>NUCLEOTIDE SEQUENCE [LARGE SCALE GENOMIC DNA]</scope>
    <source>
        <strain evidence="5 6">BO-16</strain>
    </source>
</reference>
<dbReference type="PROSITE" id="PS51347">
    <property type="entry name" value="PHOSPHOTRIESTERASE_2"/>
    <property type="match status" value="1"/>
</dbReference>
<dbReference type="OrthoDB" id="9795018at2"/>
<evidence type="ECO:0000313" key="5">
    <source>
        <dbReference type="EMBL" id="RNI24235.1"/>
    </source>
</evidence>
<dbReference type="PROSITE" id="PS01322">
    <property type="entry name" value="PHOSPHOTRIESTERASE_1"/>
    <property type="match status" value="1"/>
</dbReference>
<name>A0A3M9MGB4_9MICO</name>
<comment type="cofactor">
    <cofactor evidence="3">
        <name>a divalent metal cation</name>
        <dbReference type="ChEBI" id="CHEBI:60240"/>
    </cofactor>
    <text evidence="3">Binds 2 divalent metal cations per subunit.</text>
</comment>
<evidence type="ECO:0000256" key="1">
    <source>
        <dbReference type="ARBA" id="ARBA00022723"/>
    </source>
</evidence>
<dbReference type="GO" id="GO:0008270">
    <property type="term" value="F:zinc ion binding"/>
    <property type="evidence" value="ECO:0007669"/>
    <property type="project" value="InterPro"/>
</dbReference>
<keyword evidence="1 3" id="KW-0479">Metal-binding</keyword>
<dbReference type="AlphaFoldDB" id="A0A3M9MGB4"/>
<dbReference type="EMBL" id="RJJQ01000003">
    <property type="protein sequence ID" value="RNI24235.1"/>
    <property type="molecule type" value="Genomic_DNA"/>
</dbReference>
<dbReference type="Gene3D" id="3.20.20.140">
    <property type="entry name" value="Metal-dependent hydrolases"/>
    <property type="match status" value="1"/>
</dbReference>
<accession>A0A3M9MGB4</accession>
<sequence>MNSPIQPTAQTVHGPIPVSELGMTLTHEHLFTDLREAWHPAATPLAAAIANEPVSASNAWLLREDAYCSMDNCQLDDEDAACDELVLFGATGGMTLVENTTGVARNPAALVRVAQRTGVNVIMGSGWSLAHGNDDSYKDRNPDHLAQELVREIIGGVPLADGTRVRPGIIGEIGVGPSFTVSEHVTLIAACRAQCESGLPLLIHLPGWQRRGHEIVDTVIAEGVDPAAVVLCHMDPSGVDHSYQTELAARGVWLEFDMIGMQCNFPGEGRAPSAVDTAQVVARLIEEGLDSQLLLSHDVFLKSMLTRFGGNGYSFVPTIFTRMLKAEGVDARVVARLLTANPESLFTRAGRG</sequence>
<dbReference type="SUPFAM" id="SSF51556">
    <property type="entry name" value="Metallo-dependent hydrolases"/>
    <property type="match status" value="1"/>
</dbReference>
<evidence type="ECO:0000313" key="6">
    <source>
        <dbReference type="Proteomes" id="UP000271678"/>
    </source>
</evidence>
<dbReference type="InterPro" id="IPR001559">
    <property type="entry name" value="Phosphotriesterase"/>
</dbReference>